<evidence type="ECO:0000259" key="13">
    <source>
        <dbReference type="Pfam" id="PF02776"/>
    </source>
</evidence>
<dbReference type="InterPro" id="IPR047214">
    <property type="entry name" value="TPP_PDC_IPDC"/>
</dbReference>
<dbReference type="Pfam" id="PF02775">
    <property type="entry name" value="TPP_enzyme_C"/>
    <property type="match status" value="1"/>
</dbReference>
<keyword evidence="5" id="KW-0210">Decarboxylase</keyword>
<dbReference type="Pfam" id="PF00205">
    <property type="entry name" value="TPP_enzyme_M"/>
    <property type="match status" value="1"/>
</dbReference>
<evidence type="ECO:0000256" key="5">
    <source>
        <dbReference type="ARBA" id="ARBA00022793"/>
    </source>
</evidence>
<dbReference type="PIRSF" id="PIRSF036565">
    <property type="entry name" value="Pyruvt_ip_decrb"/>
    <property type="match status" value="1"/>
</dbReference>
<dbReference type="SUPFAM" id="SSF52467">
    <property type="entry name" value="DHS-like NAD/FAD-binding domain"/>
    <property type="match status" value="1"/>
</dbReference>
<keyword evidence="15" id="KW-1185">Reference proteome</keyword>
<dbReference type="SUPFAM" id="SSF52518">
    <property type="entry name" value="Thiamin diphosphate-binding fold (THDP-binding)"/>
    <property type="match status" value="2"/>
</dbReference>
<dbReference type="PROSITE" id="PS00187">
    <property type="entry name" value="TPP_ENZYMES"/>
    <property type="match status" value="1"/>
</dbReference>
<evidence type="ECO:0000313" key="14">
    <source>
        <dbReference type="EMBL" id="AUB85094.1"/>
    </source>
</evidence>
<dbReference type="AlphaFoldDB" id="A0A2K8UHN1"/>
<feature type="binding site" evidence="9">
    <location>
        <position position="484"/>
    </location>
    <ligand>
        <name>Mg(2+)</name>
        <dbReference type="ChEBI" id="CHEBI:18420"/>
    </ligand>
</feature>
<dbReference type="Proteomes" id="UP000232638">
    <property type="component" value="Plasmid pTs417"/>
</dbReference>
<evidence type="ECO:0000256" key="10">
    <source>
        <dbReference type="RuleBase" id="RU362132"/>
    </source>
</evidence>
<evidence type="ECO:0000259" key="12">
    <source>
        <dbReference type="Pfam" id="PF02775"/>
    </source>
</evidence>
<dbReference type="InterPro" id="IPR000399">
    <property type="entry name" value="TPP-bd_CS"/>
</dbReference>
<evidence type="ECO:0000259" key="11">
    <source>
        <dbReference type="Pfam" id="PF00205"/>
    </source>
</evidence>
<dbReference type="InterPro" id="IPR012110">
    <property type="entry name" value="PDC/IPDC-like"/>
</dbReference>
<keyword evidence="14" id="KW-0614">Plasmid</keyword>
<dbReference type="InterPro" id="IPR012000">
    <property type="entry name" value="Thiamin_PyroP_enz_cen_dom"/>
</dbReference>
<keyword evidence="8" id="KW-0456">Lyase</keyword>
<evidence type="ECO:0000313" key="15">
    <source>
        <dbReference type="Proteomes" id="UP000232638"/>
    </source>
</evidence>
<feature type="domain" description="Thiamine pyrophosphate enzyme TPP-binding" evidence="12">
    <location>
        <begin position="404"/>
        <end position="544"/>
    </location>
</feature>
<keyword evidence="14" id="KW-0670">Pyruvate</keyword>
<dbReference type="GO" id="GO:0000287">
    <property type="term" value="F:magnesium ion binding"/>
    <property type="evidence" value="ECO:0007669"/>
    <property type="project" value="InterPro"/>
</dbReference>
<dbReference type="EMBL" id="CP020371">
    <property type="protein sequence ID" value="AUB85094.1"/>
    <property type="molecule type" value="Genomic_DNA"/>
</dbReference>
<dbReference type="InterPro" id="IPR029035">
    <property type="entry name" value="DHS-like_NAD/FAD-binding_dom"/>
</dbReference>
<dbReference type="GO" id="GO:0030976">
    <property type="term" value="F:thiamine pyrophosphate binding"/>
    <property type="evidence" value="ECO:0007669"/>
    <property type="project" value="InterPro"/>
</dbReference>
<feature type="domain" description="Thiamine pyrophosphate enzyme N-terminal TPP-binding" evidence="13">
    <location>
        <begin position="21"/>
        <end position="122"/>
    </location>
</feature>
<dbReference type="InterPro" id="IPR029061">
    <property type="entry name" value="THDP-binding"/>
</dbReference>
<evidence type="ECO:0000256" key="3">
    <source>
        <dbReference type="ARBA" id="ARBA00007812"/>
    </source>
</evidence>
<gene>
    <name evidence="14" type="ORF">THSYN_29625</name>
</gene>
<dbReference type="CDD" id="cd07038">
    <property type="entry name" value="TPP_PYR_PDC_IPDC_like"/>
    <property type="match status" value="1"/>
</dbReference>
<dbReference type="PANTHER" id="PTHR43452:SF30">
    <property type="entry name" value="PYRUVATE DECARBOXYLASE ISOZYME 1-RELATED"/>
    <property type="match status" value="1"/>
</dbReference>
<protein>
    <submittedName>
        <fullName evidence="14">Pyruvate decarboxylase</fullName>
    </submittedName>
</protein>
<dbReference type="Gene3D" id="3.40.50.1220">
    <property type="entry name" value="TPP-binding domain"/>
    <property type="match status" value="1"/>
</dbReference>
<dbReference type="OrthoDB" id="9785953at2"/>
<dbReference type="RefSeq" id="WP_100922746.1">
    <property type="nucleotide sequence ID" value="NZ_CP020371.1"/>
</dbReference>
<evidence type="ECO:0000256" key="9">
    <source>
        <dbReference type="PIRSR" id="PIRSR036565-2"/>
    </source>
</evidence>
<dbReference type="InterPro" id="IPR011766">
    <property type="entry name" value="TPP_enzyme_TPP-bd"/>
</dbReference>
<keyword evidence="6 9" id="KW-0460">Magnesium</keyword>
<evidence type="ECO:0000256" key="2">
    <source>
        <dbReference type="ARBA" id="ARBA00001964"/>
    </source>
</evidence>
<comment type="similarity">
    <text evidence="3 10">Belongs to the TPP enzyme family.</text>
</comment>
<proteinExistence type="inferred from homology"/>
<comment type="cofactor">
    <cofactor evidence="2">
        <name>thiamine diphosphate</name>
        <dbReference type="ChEBI" id="CHEBI:58937"/>
    </cofactor>
</comment>
<feature type="domain" description="Thiamine pyrophosphate enzyme central" evidence="11">
    <location>
        <begin position="218"/>
        <end position="325"/>
    </location>
</feature>
<organism evidence="14 15">
    <name type="scientific">Candidatus Thiodictyon syntrophicum</name>
    <dbReference type="NCBI Taxonomy" id="1166950"/>
    <lineage>
        <taxon>Bacteria</taxon>
        <taxon>Pseudomonadati</taxon>
        <taxon>Pseudomonadota</taxon>
        <taxon>Gammaproteobacteria</taxon>
        <taxon>Chromatiales</taxon>
        <taxon>Chromatiaceae</taxon>
        <taxon>Thiodictyon</taxon>
    </lineage>
</organism>
<dbReference type="Pfam" id="PF02776">
    <property type="entry name" value="TPP_enzyme_N"/>
    <property type="match status" value="1"/>
</dbReference>
<evidence type="ECO:0000256" key="7">
    <source>
        <dbReference type="ARBA" id="ARBA00023052"/>
    </source>
</evidence>
<dbReference type="CDD" id="cd02005">
    <property type="entry name" value="TPP_PDC_IPDC"/>
    <property type="match status" value="1"/>
</dbReference>
<name>A0A2K8UHN1_9GAMM</name>
<keyword evidence="4 9" id="KW-0479">Metal-binding</keyword>
<reference evidence="14 15" key="1">
    <citation type="submission" date="2017-03" db="EMBL/GenBank/DDBJ databases">
        <title>Complete genome sequence of Candidatus 'Thiodictyon syntrophicum' sp. nov. strain Cad16T, a photolithoautotroph purple sulfur bacterium isolated from an alpine meromictic lake.</title>
        <authorList>
            <person name="Luedin S.M."/>
            <person name="Pothier J.F."/>
            <person name="Danza F."/>
            <person name="Storelli N."/>
            <person name="Wittwer M."/>
            <person name="Tonolla M."/>
        </authorList>
    </citation>
    <scope>NUCLEOTIDE SEQUENCE [LARGE SCALE GENOMIC DNA]</scope>
    <source>
        <strain evidence="14 15">Cad16T</strain>
        <plasmid evidence="15">Plasmid pts417</plasmid>
    </source>
</reference>
<dbReference type="GO" id="GO:0005829">
    <property type="term" value="C:cytosol"/>
    <property type="evidence" value="ECO:0007669"/>
    <property type="project" value="TreeGrafter"/>
</dbReference>
<feature type="binding site" evidence="9">
    <location>
        <position position="455"/>
    </location>
    <ligand>
        <name>Mg(2+)</name>
        <dbReference type="ChEBI" id="CHEBI:18420"/>
    </ligand>
</feature>
<dbReference type="GO" id="GO:0000949">
    <property type="term" value="P:aromatic amino acid family catabolic process to alcohol via Ehrlich pathway"/>
    <property type="evidence" value="ECO:0007669"/>
    <property type="project" value="TreeGrafter"/>
</dbReference>
<sequence length="569" mass="61657">MSGTSTLSGAPECAPTDWPRIGDYLIARLKEAGVDHLFGVPGDYVLRFYDRLCRSEIRHIGTTREDTAAFAADGYARCRGLGALAVTYGVGALNVVNAVAGANAECSPVVVVSGAPGVAEQRDDPQLHHRFGPFRFQREIFERITVACAVLDDPYTALREIDRTLDAARRYSRPVYIELPRDRVDTPAFPIPRETPGWDPAADQAEGASDPEVLAEAVEETLTLLGRAQVPAILAGVEVHRRGLQDLLADFVRQARLPVAATLTGKSVVAERQPGYLGVYEGAMGPEGARAVIERADLLLLLGVTPNDIDLGINTARLDPARMVRAGQEEVWVHRHRFPRVHLRDFIAALATAVKPHPGPLPEVPGPLTAPDFPRPGAPMTMARLMARLNDFLTPDMQVVADSGDCLFAAVDLRVHERSEFLASAYYTTMGFGVPAALGAQVARPSRRPLVLVGDGAFQMTGTELSTAARLGLDPIVILCNNRGYTTERFILEGPFNDIADWRFHRLGELFGPLRGFLAPTEEAFEEALGAALAFRDGPSLIEVGLRPDDCSAALNRLGERLRAVVQDG</sequence>
<dbReference type="InterPro" id="IPR012001">
    <property type="entry name" value="Thiamin_PyroP_enz_TPP-bd_dom"/>
</dbReference>
<accession>A0A2K8UHN1</accession>
<dbReference type="KEGG" id="tsy:THSYN_29625"/>
<evidence type="ECO:0000256" key="4">
    <source>
        <dbReference type="ARBA" id="ARBA00022723"/>
    </source>
</evidence>
<comment type="cofactor">
    <cofactor evidence="9">
        <name>Mg(2+)</name>
        <dbReference type="ChEBI" id="CHEBI:18420"/>
    </cofactor>
    <text evidence="9">Binds 1 Mg(2+) per subunit.</text>
</comment>
<dbReference type="InterPro" id="IPR047213">
    <property type="entry name" value="TPP_PYR_PDC_IPDC-like"/>
</dbReference>
<geneLocation type="plasmid" evidence="15">
    <name>pts417</name>
</geneLocation>
<comment type="cofactor">
    <cofactor evidence="1">
        <name>a metal cation</name>
        <dbReference type="ChEBI" id="CHEBI:25213"/>
    </cofactor>
</comment>
<dbReference type="GO" id="GO:0004737">
    <property type="term" value="F:pyruvate decarboxylase activity"/>
    <property type="evidence" value="ECO:0007669"/>
    <property type="project" value="TreeGrafter"/>
</dbReference>
<evidence type="ECO:0000256" key="6">
    <source>
        <dbReference type="ARBA" id="ARBA00022842"/>
    </source>
</evidence>
<dbReference type="Gene3D" id="3.40.50.970">
    <property type="match status" value="2"/>
</dbReference>
<evidence type="ECO:0000256" key="8">
    <source>
        <dbReference type="ARBA" id="ARBA00023239"/>
    </source>
</evidence>
<dbReference type="PANTHER" id="PTHR43452">
    <property type="entry name" value="PYRUVATE DECARBOXYLASE"/>
    <property type="match status" value="1"/>
</dbReference>
<keyword evidence="7 10" id="KW-0786">Thiamine pyrophosphate</keyword>
<feature type="binding site" evidence="9">
    <location>
        <position position="482"/>
    </location>
    <ligand>
        <name>Mg(2+)</name>
        <dbReference type="ChEBI" id="CHEBI:18420"/>
    </ligand>
</feature>
<evidence type="ECO:0000256" key="1">
    <source>
        <dbReference type="ARBA" id="ARBA00001920"/>
    </source>
</evidence>